<dbReference type="InterPro" id="IPR011006">
    <property type="entry name" value="CheY-like_superfamily"/>
</dbReference>
<comment type="caution">
    <text evidence="18">The sequence shown here is derived from an EMBL/GenBank/DDBJ whole genome shotgun (WGS) entry which is preliminary data.</text>
</comment>
<reference evidence="18" key="1">
    <citation type="submission" date="2020-10" db="EMBL/GenBank/DDBJ databases">
        <authorList>
            <person name="Castelo-Branco R."/>
            <person name="Eusebio N."/>
            <person name="Adriana R."/>
            <person name="Vieira A."/>
            <person name="Brugerolle De Fraissinette N."/>
            <person name="Rezende De Castro R."/>
            <person name="Schneider M.P."/>
            <person name="Vasconcelos V."/>
            <person name="Leao P.N."/>
        </authorList>
    </citation>
    <scope>NUCLEOTIDE SEQUENCE</scope>
    <source>
        <strain evidence="18">LEGE 07157</strain>
    </source>
</reference>
<evidence type="ECO:0000256" key="10">
    <source>
        <dbReference type="ARBA" id="ARBA00023012"/>
    </source>
</evidence>
<dbReference type="SUPFAM" id="SSF52172">
    <property type="entry name" value="CheY-like"/>
    <property type="match status" value="2"/>
</dbReference>
<dbReference type="InterPro" id="IPR004358">
    <property type="entry name" value="Sig_transdc_His_kin-like_C"/>
</dbReference>
<feature type="coiled-coil region" evidence="15">
    <location>
        <begin position="137"/>
        <end position="189"/>
    </location>
</feature>
<dbReference type="SMART" id="SM00388">
    <property type="entry name" value="HisKA"/>
    <property type="match status" value="1"/>
</dbReference>
<dbReference type="Pfam" id="PF02518">
    <property type="entry name" value="HATPase_c"/>
    <property type="match status" value="1"/>
</dbReference>
<keyword evidence="6" id="KW-0808">Transferase</keyword>
<dbReference type="GO" id="GO:0016020">
    <property type="term" value="C:membrane"/>
    <property type="evidence" value="ECO:0007669"/>
    <property type="project" value="UniProtKB-SubCell"/>
</dbReference>
<evidence type="ECO:0000313" key="19">
    <source>
        <dbReference type="Proteomes" id="UP000654482"/>
    </source>
</evidence>
<dbReference type="PRINTS" id="PR00344">
    <property type="entry name" value="BCTRLSENSOR"/>
</dbReference>
<dbReference type="Gene3D" id="3.30.565.10">
    <property type="entry name" value="Histidine kinase-like ATPase, C-terminal domain"/>
    <property type="match status" value="1"/>
</dbReference>
<protein>
    <recommendedName>
        <fullName evidence="13">Circadian input-output histidine kinase CikA</fullName>
        <ecNumber evidence="4">2.7.13.3</ecNumber>
    </recommendedName>
</protein>
<dbReference type="RefSeq" id="WP_194028422.1">
    <property type="nucleotide sequence ID" value="NZ_JADEWZ010000006.1"/>
</dbReference>
<dbReference type="CDD" id="cd00082">
    <property type="entry name" value="HisKA"/>
    <property type="match status" value="1"/>
</dbReference>
<evidence type="ECO:0000256" key="11">
    <source>
        <dbReference type="ARBA" id="ARBA00023136"/>
    </source>
</evidence>
<comment type="similarity">
    <text evidence="3">In the N-terminal section; belongs to the phytochrome family.</text>
</comment>
<evidence type="ECO:0000313" key="18">
    <source>
        <dbReference type="EMBL" id="MBE9115329.1"/>
    </source>
</evidence>
<feature type="modified residue" description="4-aspartylphosphate" evidence="14">
    <location>
        <position position="62"/>
    </location>
</feature>
<evidence type="ECO:0000256" key="12">
    <source>
        <dbReference type="ARBA" id="ARBA00023306"/>
    </source>
</evidence>
<dbReference type="SUPFAM" id="SSF55874">
    <property type="entry name" value="ATPase domain of HSP90 chaperone/DNA topoisomerase II/histidine kinase"/>
    <property type="match status" value="1"/>
</dbReference>
<dbReference type="InterPro" id="IPR036890">
    <property type="entry name" value="HATPase_C_sf"/>
</dbReference>
<dbReference type="CDD" id="cd17546">
    <property type="entry name" value="REC_hyHK_CKI1_RcsC-like"/>
    <property type="match status" value="1"/>
</dbReference>
<dbReference type="SUPFAM" id="SSF47384">
    <property type="entry name" value="Homodimeric domain of signal transducing histidine kinase"/>
    <property type="match status" value="1"/>
</dbReference>
<evidence type="ECO:0000259" key="17">
    <source>
        <dbReference type="PROSITE" id="PS50110"/>
    </source>
</evidence>
<evidence type="ECO:0000256" key="6">
    <source>
        <dbReference type="ARBA" id="ARBA00022679"/>
    </source>
</evidence>
<dbReference type="EC" id="2.7.13.3" evidence="4"/>
<evidence type="ECO:0000256" key="14">
    <source>
        <dbReference type="PROSITE-ProRule" id="PRU00169"/>
    </source>
</evidence>
<dbReference type="InterPro" id="IPR005467">
    <property type="entry name" value="His_kinase_dom"/>
</dbReference>
<dbReference type="Proteomes" id="UP000654482">
    <property type="component" value="Unassembled WGS sequence"/>
</dbReference>
<dbReference type="AlphaFoldDB" id="A0A8J7DNX7"/>
<dbReference type="EMBL" id="JADEWZ010000006">
    <property type="protein sequence ID" value="MBE9115329.1"/>
    <property type="molecule type" value="Genomic_DNA"/>
</dbReference>
<dbReference type="Gene3D" id="1.10.287.130">
    <property type="match status" value="1"/>
</dbReference>
<keyword evidence="11" id="KW-0472">Membrane</keyword>
<dbReference type="InterPro" id="IPR003594">
    <property type="entry name" value="HATPase_dom"/>
</dbReference>
<dbReference type="FunFam" id="3.30.565.10:FF:000010">
    <property type="entry name" value="Sensor histidine kinase RcsC"/>
    <property type="match status" value="1"/>
</dbReference>
<organism evidence="18 19">
    <name type="scientific">Lusitaniella coriacea LEGE 07157</name>
    <dbReference type="NCBI Taxonomy" id="945747"/>
    <lineage>
        <taxon>Bacteria</taxon>
        <taxon>Bacillati</taxon>
        <taxon>Cyanobacteriota</taxon>
        <taxon>Cyanophyceae</taxon>
        <taxon>Spirulinales</taxon>
        <taxon>Lusitaniellaceae</taxon>
        <taxon>Lusitaniella</taxon>
    </lineage>
</organism>
<keyword evidence="12" id="KW-0131">Cell cycle</keyword>
<dbReference type="SMART" id="SM00387">
    <property type="entry name" value="HATPase_c"/>
    <property type="match status" value="1"/>
</dbReference>
<dbReference type="FunFam" id="1.10.287.130:FF:000038">
    <property type="entry name" value="Sensory transduction histidine kinase"/>
    <property type="match status" value="1"/>
</dbReference>
<keyword evidence="8" id="KW-0418">Kinase</keyword>
<keyword evidence="5 14" id="KW-0597">Phosphoprotein</keyword>
<evidence type="ECO:0000259" key="16">
    <source>
        <dbReference type="PROSITE" id="PS50109"/>
    </source>
</evidence>
<dbReference type="InterPro" id="IPR001789">
    <property type="entry name" value="Sig_transdc_resp-reg_receiver"/>
</dbReference>
<dbReference type="PANTHER" id="PTHR43047">
    <property type="entry name" value="TWO-COMPONENT HISTIDINE PROTEIN KINASE"/>
    <property type="match status" value="1"/>
</dbReference>
<dbReference type="InterPro" id="IPR003661">
    <property type="entry name" value="HisK_dim/P_dom"/>
</dbReference>
<keyword evidence="15" id="KW-0175">Coiled coil</keyword>
<evidence type="ECO:0000256" key="3">
    <source>
        <dbReference type="ARBA" id="ARBA00006402"/>
    </source>
</evidence>
<evidence type="ECO:0000256" key="1">
    <source>
        <dbReference type="ARBA" id="ARBA00000085"/>
    </source>
</evidence>
<dbReference type="Gene3D" id="3.40.50.2300">
    <property type="match status" value="2"/>
</dbReference>
<feature type="domain" description="Histidine kinase" evidence="16">
    <location>
        <begin position="189"/>
        <end position="412"/>
    </location>
</feature>
<name>A0A8J7DNX7_9CYAN</name>
<accession>A0A8J7DNX7</accession>
<dbReference type="CDD" id="cd16922">
    <property type="entry name" value="HATPase_EvgS-ArcB-TorS-like"/>
    <property type="match status" value="1"/>
</dbReference>
<dbReference type="PROSITE" id="PS50109">
    <property type="entry name" value="HIS_KIN"/>
    <property type="match status" value="1"/>
</dbReference>
<evidence type="ECO:0000256" key="15">
    <source>
        <dbReference type="SAM" id="Coils"/>
    </source>
</evidence>
<dbReference type="Pfam" id="PF00072">
    <property type="entry name" value="Response_reg"/>
    <property type="match status" value="2"/>
</dbReference>
<keyword evidence="10" id="KW-0902">Two-component regulatory system</keyword>
<dbReference type="GO" id="GO:0005524">
    <property type="term" value="F:ATP binding"/>
    <property type="evidence" value="ECO:0007669"/>
    <property type="project" value="UniProtKB-KW"/>
</dbReference>
<evidence type="ECO:0000256" key="13">
    <source>
        <dbReference type="ARBA" id="ARBA00074306"/>
    </source>
</evidence>
<comment type="subcellular location">
    <subcellularLocation>
        <location evidence="2">Membrane</location>
    </subcellularLocation>
</comment>
<keyword evidence="9" id="KW-0067">ATP-binding</keyword>
<dbReference type="GO" id="GO:0000155">
    <property type="term" value="F:phosphorelay sensor kinase activity"/>
    <property type="evidence" value="ECO:0007669"/>
    <property type="project" value="InterPro"/>
</dbReference>
<evidence type="ECO:0000256" key="9">
    <source>
        <dbReference type="ARBA" id="ARBA00022840"/>
    </source>
</evidence>
<feature type="domain" description="Response regulatory" evidence="17">
    <location>
        <begin position="437"/>
        <end position="553"/>
    </location>
</feature>
<feature type="modified residue" description="4-aspartylphosphate" evidence="14">
    <location>
        <position position="486"/>
    </location>
</feature>
<evidence type="ECO:0000256" key="7">
    <source>
        <dbReference type="ARBA" id="ARBA00022741"/>
    </source>
</evidence>
<evidence type="ECO:0000256" key="2">
    <source>
        <dbReference type="ARBA" id="ARBA00004370"/>
    </source>
</evidence>
<dbReference type="PROSITE" id="PS50110">
    <property type="entry name" value="RESPONSE_REGULATORY"/>
    <property type="match status" value="2"/>
</dbReference>
<dbReference type="Pfam" id="PF00512">
    <property type="entry name" value="HisKA"/>
    <property type="match status" value="1"/>
</dbReference>
<dbReference type="SMART" id="SM00448">
    <property type="entry name" value="REC"/>
    <property type="match status" value="2"/>
</dbReference>
<evidence type="ECO:0000256" key="4">
    <source>
        <dbReference type="ARBA" id="ARBA00012438"/>
    </source>
</evidence>
<sequence length="645" mass="72349">MSKPVIVCVDDERFVLVGLRDQLTPYFGQEYDIELAESGEEALEIFEELQAEGIEIPLAIADQMMPNMNGDELLIELHHKYPKTLKILLTGQANTEAIVNAVNQANLYRYIGKPWDAEDLRLTIAEALRSYAQDKKLTAQNKTLQTINRELEQLNVSLEKKVSQRTAQLEDAKQAAEVANQAKSEFLANMSHELRTPLNGILGYAQILQRDRASTPKQKDGVDIIYRCGNHLLALIEEILDLSKIEAKRLELAPSDCHVASFLAEIVDICRIKAEQKEISFRYEVLNKLPAGIRVDKKRLRQILLNLLSNALKFTDVGGVTFKVEAIETEEAEAIATLRFQVEDTGSGIAPEQLERIFSPFEQVGARSRHSEGTGLGLAITRQLAAMMNSQINVRSTPSCGSTFWLDLTVPLATPQHSAAISSDEREIIGYQGDTQTILIVDDRWENRSVLISLLVPLGFEVVVAKSGEEALTVAEKFRPNLAIVDLIMPDIDGLEVTRRLRQSNKFDNLTIIASSASVFNAERQRSLAEGCDAFLPKPIRTQDLFDRLQQFLGLTWIYEDEGEEENGNNLSDESLSDENIPPADELLPLYEVAQNGDIERTKQEALRIYNLDSQYRGFATKVLELAEEFEDEEIIDLIEAYILS</sequence>
<keyword evidence="19" id="KW-1185">Reference proteome</keyword>
<evidence type="ECO:0000256" key="5">
    <source>
        <dbReference type="ARBA" id="ARBA00022553"/>
    </source>
</evidence>
<keyword evidence="7" id="KW-0547">Nucleotide-binding</keyword>
<comment type="catalytic activity">
    <reaction evidence="1">
        <text>ATP + protein L-histidine = ADP + protein N-phospho-L-histidine.</text>
        <dbReference type="EC" id="2.7.13.3"/>
    </reaction>
</comment>
<gene>
    <name evidence="18" type="ORF">IQ249_05390</name>
</gene>
<evidence type="ECO:0000256" key="8">
    <source>
        <dbReference type="ARBA" id="ARBA00022777"/>
    </source>
</evidence>
<proteinExistence type="inferred from homology"/>
<feature type="domain" description="Response regulatory" evidence="17">
    <location>
        <begin position="5"/>
        <end position="128"/>
    </location>
</feature>
<dbReference type="InterPro" id="IPR036097">
    <property type="entry name" value="HisK_dim/P_sf"/>
</dbReference>